<evidence type="ECO:0000313" key="2">
    <source>
        <dbReference type="Proteomes" id="UP000045285"/>
    </source>
</evidence>
<evidence type="ECO:0000313" key="1">
    <source>
        <dbReference type="EMBL" id="CDX25236.1"/>
    </source>
</evidence>
<reference evidence="2" key="1">
    <citation type="submission" date="2014-08" db="EMBL/GenBank/DDBJ databases">
        <authorList>
            <person name="Moulin L."/>
        </authorList>
    </citation>
    <scope>NUCLEOTIDE SEQUENCE [LARGE SCALE GENOMIC DNA]</scope>
</reference>
<proteinExistence type="predicted"/>
<name>A0A090EBT3_MESPL</name>
<dbReference type="AlphaFoldDB" id="A0A090EBT3"/>
<dbReference type="EMBL" id="CCMZ01000050">
    <property type="protein sequence ID" value="CDX25236.1"/>
    <property type="molecule type" value="Genomic_DNA"/>
</dbReference>
<gene>
    <name evidence="1" type="ORF">MPL3356_540012</name>
</gene>
<dbReference type="Proteomes" id="UP000045285">
    <property type="component" value="Unassembled WGS sequence"/>
</dbReference>
<organism evidence="1 2">
    <name type="scientific">Mesorhizobium plurifarium</name>
    <dbReference type="NCBI Taxonomy" id="69974"/>
    <lineage>
        <taxon>Bacteria</taxon>
        <taxon>Pseudomonadati</taxon>
        <taxon>Pseudomonadota</taxon>
        <taxon>Alphaproteobacteria</taxon>
        <taxon>Hyphomicrobiales</taxon>
        <taxon>Phyllobacteriaceae</taxon>
        <taxon>Mesorhizobium</taxon>
    </lineage>
</organism>
<sequence>MLPALPNYACSAASFTGKLERTTKGSSPVITQLPLLLTHRNLPLGGGQVGTPAPLRQVPLSKADVSQANAHVTDCATPVQRCSAPICASAA</sequence>
<accession>A0A090EBT3</accession>
<keyword evidence="2" id="KW-1185">Reference proteome</keyword>
<protein>
    <submittedName>
        <fullName evidence="1">Uncharacterized protein</fullName>
    </submittedName>
</protein>